<dbReference type="NCBIfam" id="TIGR02937">
    <property type="entry name" value="sigma70-ECF"/>
    <property type="match status" value="1"/>
</dbReference>
<dbReference type="EMBL" id="RSFE01000003">
    <property type="protein sequence ID" value="RWU11745.1"/>
    <property type="molecule type" value="Genomic_DNA"/>
</dbReference>
<evidence type="ECO:0000259" key="6">
    <source>
        <dbReference type="Pfam" id="PF08281"/>
    </source>
</evidence>
<organism evidence="7 8">
    <name type="scientific">Pseudidiomarina gelatinasegens</name>
    <dbReference type="NCBI Taxonomy" id="2487740"/>
    <lineage>
        <taxon>Bacteria</taxon>
        <taxon>Pseudomonadati</taxon>
        <taxon>Pseudomonadota</taxon>
        <taxon>Gammaproteobacteria</taxon>
        <taxon>Alteromonadales</taxon>
        <taxon>Idiomarinaceae</taxon>
        <taxon>Pseudidiomarina</taxon>
    </lineage>
</organism>
<gene>
    <name evidence="7" type="ORF">EGC76_05665</name>
</gene>
<dbReference type="InterPro" id="IPR013325">
    <property type="entry name" value="RNA_pol_sigma_r2"/>
</dbReference>
<accession>A0A451GF39</accession>
<dbReference type="Pfam" id="PF08281">
    <property type="entry name" value="Sigma70_r4_2"/>
    <property type="match status" value="1"/>
</dbReference>
<evidence type="ECO:0000256" key="4">
    <source>
        <dbReference type="ARBA" id="ARBA00023163"/>
    </source>
</evidence>
<keyword evidence="2" id="KW-0805">Transcription regulation</keyword>
<feature type="domain" description="RNA polymerase sigma factor 70 region 4 type 2" evidence="6">
    <location>
        <begin position="139"/>
        <end position="190"/>
    </location>
</feature>
<dbReference type="InterPro" id="IPR039425">
    <property type="entry name" value="RNA_pol_sigma-70-like"/>
</dbReference>
<dbReference type="Gene3D" id="1.10.1740.10">
    <property type="match status" value="1"/>
</dbReference>
<dbReference type="InterPro" id="IPR007627">
    <property type="entry name" value="RNA_pol_sigma70_r2"/>
</dbReference>
<dbReference type="InterPro" id="IPR014284">
    <property type="entry name" value="RNA_pol_sigma-70_dom"/>
</dbReference>
<dbReference type="GO" id="GO:0003677">
    <property type="term" value="F:DNA binding"/>
    <property type="evidence" value="ECO:0007669"/>
    <property type="project" value="InterPro"/>
</dbReference>
<evidence type="ECO:0000313" key="8">
    <source>
        <dbReference type="Proteomes" id="UP000288789"/>
    </source>
</evidence>
<comment type="similarity">
    <text evidence="1">Belongs to the sigma-70 factor family. ECF subfamily.</text>
</comment>
<name>A0A451GF39_9GAMM</name>
<feature type="domain" description="RNA polymerase sigma-70 region 2" evidence="5">
    <location>
        <begin position="44"/>
        <end position="112"/>
    </location>
</feature>
<evidence type="ECO:0000256" key="2">
    <source>
        <dbReference type="ARBA" id="ARBA00023015"/>
    </source>
</evidence>
<dbReference type="PANTHER" id="PTHR43133:SF46">
    <property type="entry name" value="RNA POLYMERASE SIGMA-70 FACTOR ECF SUBFAMILY"/>
    <property type="match status" value="1"/>
</dbReference>
<dbReference type="GO" id="GO:0006352">
    <property type="term" value="P:DNA-templated transcription initiation"/>
    <property type="evidence" value="ECO:0007669"/>
    <property type="project" value="InterPro"/>
</dbReference>
<dbReference type="Pfam" id="PF04542">
    <property type="entry name" value="Sigma70_r2"/>
    <property type="match status" value="1"/>
</dbReference>
<keyword evidence="3" id="KW-0731">Sigma factor</keyword>
<dbReference type="PANTHER" id="PTHR43133">
    <property type="entry name" value="RNA POLYMERASE ECF-TYPE SIGMA FACTO"/>
    <property type="match status" value="1"/>
</dbReference>
<reference evidence="7 8" key="1">
    <citation type="submission" date="2018-12" db="EMBL/GenBank/DDBJ databases">
        <authorList>
            <person name="Li A."/>
            <person name="Zhang M."/>
            <person name="Zhu H."/>
        </authorList>
    </citation>
    <scope>NUCLEOTIDE SEQUENCE [LARGE SCALE GENOMIC DNA]</scope>
    <source>
        <strain evidence="7 8">R04H25</strain>
    </source>
</reference>
<evidence type="ECO:0000256" key="1">
    <source>
        <dbReference type="ARBA" id="ARBA00010641"/>
    </source>
</evidence>
<dbReference type="OrthoDB" id="9780326at2"/>
<evidence type="ECO:0000259" key="5">
    <source>
        <dbReference type="Pfam" id="PF04542"/>
    </source>
</evidence>
<dbReference type="InterPro" id="IPR013249">
    <property type="entry name" value="RNA_pol_sigma70_r4_t2"/>
</dbReference>
<dbReference type="InterPro" id="IPR013324">
    <property type="entry name" value="RNA_pol_sigma_r3/r4-like"/>
</dbReference>
<dbReference type="Gene3D" id="1.10.10.10">
    <property type="entry name" value="Winged helix-like DNA-binding domain superfamily/Winged helix DNA-binding domain"/>
    <property type="match status" value="1"/>
</dbReference>
<keyword evidence="4" id="KW-0804">Transcription</keyword>
<dbReference type="SUPFAM" id="SSF88659">
    <property type="entry name" value="Sigma3 and sigma4 domains of RNA polymerase sigma factors"/>
    <property type="match status" value="1"/>
</dbReference>
<sequence>MNASDRLKGTTVTAQVVTHTHFDDPDKALVKRAAEGDLIAFRQLYDRHHRRVYGLVMRLAGNLDTANDLTQEVFIQVWKYLANFRGDSKFSTWLHTVATRVAISELRQQSRRSNHLQFVGDDQHEIEQGLTHEDSADLAELDRLIQRLPPQTRWAFVLHCIEGMRHEDVASELGIAVGTSKAQVHRARTLLEEWLSHDSI</sequence>
<keyword evidence="8" id="KW-1185">Reference proteome</keyword>
<protein>
    <submittedName>
        <fullName evidence="7">Sigma-70 family RNA polymerase sigma factor</fullName>
    </submittedName>
</protein>
<dbReference type="AlphaFoldDB" id="A0A451GF39"/>
<dbReference type="GO" id="GO:0016987">
    <property type="term" value="F:sigma factor activity"/>
    <property type="evidence" value="ECO:0007669"/>
    <property type="project" value="UniProtKB-KW"/>
</dbReference>
<proteinExistence type="inferred from homology"/>
<dbReference type="InterPro" id="IPR036388">
    <property type="entry name" value="WH-like_DNA-bd_sf"/>
</dbReference>
<evidence type="ECO:0000256" key="3">
    <source>
        <dbReference type="ARBA" id="ARBA00023082"/>
    </source>
</evidence>
<dbReference type="SUPFAM" id="SSF88946">
    <property type="entry name" value="Sigma2 domain of RNA polymerase sigma factors"/>
    <property type="match status" value="1"/>
</dbReference>
<dbReference type="Proteomes" id="UP000288789">
    <property type="component" value="Unassembled WGS sequence"/>
</dbReference>
<evidence type="ECO:0000313" key="7">
    <source>
        <dbReference type="EMBL" id="RWU11745.1"/>
    </source>
</evidence>
<comment type="caution">
    <text evidence="7">The sequence shown here is derived from an EMBL/GenBank/DDBJ whole genome shotgun (WGS) entry which is preliminary data.</text>
</comment>